<keyword evidence="3" id="KW-0862">Zinc</keyword>
<feature type="transmembrane region" description="Helical" evidence="6">
    <location>
        <begin position="12"/>
        <end position="31"/>
    </location>
</feature>
<dbReference type="STRING" id="709839.TSA66_03355"/>
<feature type="domain" description="Cation efflux protein transmembrane" evidence="7">
    <location>
        <begin position="12"/>
        <end position="186"/>
    </location>
</feature>
<evidence type="ECO:0000313" key="9">
    <source>
        <dbReference type="Proteomes" id="UP000031572"/>
    </source>
</evidence>
<accession>A0A0C2BPT4</accession>
<feature type="transmembrane region" description="Helical" evidence="6">
    <location>
        <begin position="142"/>
        <end position="160"/>
    </location>
</feature>
<reference evidence="8 9" key="1">
    <citation type="submission" date="2014-12" db="EMBL/GenBank/DDBJ databases">
        <title>Denitrispirillum autotrophicum gen. nov., sp. nov., Denitrifying, Facultatively Autotrophic Bacteria Isolated from Rice Paddy Soil.</title>
        <authorList>
            <person name="Ishii S."/>
            <person name="Ashida N."/>
            <person name="Ohno H."/>
            <person name="Otsuka S."/>
            <person name="Yokota A."/>
            <person name="Senoo K."/>
        </authorList>
    </citation>
    <scope>NUCLEOTIDE SEQUENCE [LARGE SCALE GENOMIC DNA]</scope>
    <source>
        <strain evidence="8 9">TSA66</strain>
    </source>
</reference>
<evidence type="ECO:0000256" key="3">
    <source>
        <dbReference type="ARBA" id="ARBA00022906"/>
    </source>
</evidence>
<dbReference type="Pfam" id="PF01545">
    <property type="entry name" value="Cation_efflux"/>
    <property type="match status" value="1"/>
</dbReference>
<dbReference type="GO" id="GO:0005385">
    <property type="term" value="F:zinc ion transmembrane transporter activity"/>
    <property type="evidence" value="ECO:0007669"/>
    <property type="project" value="TreeGrafter"/>
</dbReference>
<name>A0A0C2BPT4_9BURK</name>
<dbReference type="AlphaFoldDB" id="A0A0C2BPT4"/>
<keyword evidence="2 6" id="KW-0812">Transmembrane</keyword>
<dbReference type="InterPro" id="IPR058533">
    <property type="entry name" value="Cation_efflux_TM"/>
</dbReference>
<protein>
    <recommendedName>
        <fullName evidence="7">Cation efflux protein transmembrane domain-containing protein</fullName>
    </recommendedName>
</protein>
<comment type="caution">
    <text evidence="8">The sequence shown here is derived from an EMBL/GenBank/DDBJ whole genome shotgun (WGS) entry which is preliminary data.</text>
</comment>
<feature type="transmembrane region" description="Helical" evidence="6">
    <location>
        <begin position="71"/>
        <end position="92"/>
    </location>
</feature>
<gene>
    <name evidence="8" type="ORF">TSA66_03355</name>
</gene>
<dbReference type="PANTHER" id="PTHR11562:SF17">
    <property type="entry name" value="RE54080P-RELATED"/>
    <property type="match status" value="1"/>
</dbReference>
<dbReference type="SUPFAM" id="SSF161111">
    <property type="entry name" value="Cation efflux protein transmembrane domain-like"/>
    <property type="match status" value="1"/>
</dbReference>
<evidence type="ECO:0000256" key="2">
    <source>
        <dbReference type="ARBA" id="ARBA00022692"/>
    </source>
</evidence>
<proteinExistence type="predicted"/>
<keyword evidence="3" id="KW-0864">Zinc transport</keyword>
<dbReference type="EMBL" id="JWJG01000028">
    <property type="protein sequence ID" value="KIF80066.1"/>
    <property type="molecule type" value="Genomic_DNA"/>
</dbReference>
<dbReference type="PANTHER" id="PTHR11562">
    <property type="entry name" value="CATION EFFLUX PROTEIN/ ZINC TRANSPORTER"/>
    <property type="match status" value="1"/>
</dbReference>
<keyword evidence="3" id="KW-0813">Transport</keyword>
<evidence type="ECO:0000256" key="6">
    <source>
        <dbReference type="SAM" id="Phobius"/>
    </source>
</evidence>
<organism evidence="8 9">
    <name type="scientific">Noviherbaspirillum autotrophicum</name>
    <dbReference type="NCBI Taxonomy" id="709839"/>
    <lineage>
        <taxon>Bacteria</taxon>
        <taxon>Pseudomonadati</taxon>
        <taxon>Pseudomonadota</taxon>
        <taxon>Betaproteobacteria</taxon>
        <taxon>Burkholderiales</taxon>
        <taxon>Oxalobacteraceae</taxon>
        <taxon>Noviherbaspirillum</taxon>
    </lineage>
</organism>
<comment type="subcellular location">
    <subcellularLocation>
        <location evidence="1">Membrane</location>
        <topology evidence="1">Multi-pass membrane protein</topology>
    </subcellularLocation>
</comment>
<evidence type="ECO:0000256" key="5">
    <source>
        <dbReference type="ARBA" id="ARBA00023136"/>
    </source>
</evidence>
<keyword evidence="5 6" id="KW-0472">Membrane</keyword>
<sequence>MANTTVDRRRMAIAFIANIAMFLTGMLGWYLAHSTALMADAFDMLADASGYIVTWLVIGRTKRFHRHAAQWNGAMLMVLGAGVLIDVIHHVISGSEPHGLLIFAFASLSLLVNSSVLAMLSGYRNSEQVHLKATWIDTRADVIVNVGVLVSGILVAVSGYRQIDWIAGLAIGAYVIHEGREILEEAGKPELEP</sequence>
<evidence type="ECO:0000256" key="1">
    <source>
        <dbReference type="ARBA" id="ARBA00004141"/>
    </source>
</evidence>
<evidence type="ECO:0000256" key="4">
    <source>
        <dbReference type="ARBA" id="ARBA00022989"/>
    </source>
</evidence>
<dbReference type="InterPro" id="IPR050681">
    <property type="entry name" value="CDF/SLC30A"/>
</dbReference>
<keyword evidence="3" id="KW-0406">Ion transport</keyword>
<feature type="transmembrane region" description="Helical" evidence="6">
    <location>
        <begin position="37"/>
        <end position="59"/>
    </location>
</feature>
<dbReference type="GO" id="GO:0005886">
    <property type="term" value="C:plasma membrane"/>
    <property type="evidence" value="ECO:0007669"/>
    <property type="project" value="TreeGrafter"/>
</dbReference>
<evidence type="ECO:0000259" key="7">
    <source>
        <dbReference type="Pfam" id="PF01545"/>
    </source>
</evidence>
<dbReference type="Proteomes" id="UP000031572">
    <property type="component" value="Unassembled WGS sequence"/>
</dbReference>
<dbReference type="Gene3D" id="1.20.1510.10">
    <property type="entry name" value="Cation efflux protein transmembrane domain"/>
    <property type="match status" value="1"/>
</dbReference>
<feature type="transmembrane region" description="Helical" evidence="6">
    <location>
        <begin position="98"/>
        <end position="121"/>
    </location>
</feature>
<keyword evidence="4 6" id="KW-1133">Transmembrane helix</keyword>
<dbReference type="InterPro" id="IPR027469">
    <property type="entry name" value="Cation_efflux_TMD_sf"/>
</dbReference>
<evidence type="ECO:0000313" key="8">
    <source>
        <dbReference type="EMBL" id="KIF80066.1"/>
    </source>
</evidence>
<keyword evidence="9" id="KW-1185">Reference proteome</keyword>